<protein>
    <recommendedName>
        <fullName evidence="2">Putative Flp pilus-assembly TadG-like N-terminal domain-containing protein</fullName>
    </recommendedName>
</protein>
<name>H0QXZ4_9ACTN</name>
<keyword evidence="1" id="KW-0812">Transmembrane</keyword>
<gene>
    <name evidence="3" type="ORF">GOEFS_036_01340</name>
</gene>
<keyword evidence="1" id="KW-0472">Membrane</keyword>
<dbReference type="Pfam" id="PF13400">
    <property type="entry name" value="Tad"/>
    <property type="match status" value="1"/>
</dbReference>
<feature type="domain" description="Putative Flp pilus-assembly TadG-like N-terminal" evidence="2">
    <location>
        <begin position="9"/>
        <end position="54"/>
    </location>
</feature>
<dbReference type="NCBIfam" id="TIGR03816">
    <property type="entry name" value="tadE_like_DECH"/>
    <property type="match status" value="1"/>
</dbReference>
<dbReference type="InterPro" id="IPR028087">
    <property type="entry name" value="Tad_N"/>
</dbReference>
<dbReference type="RefSeq" id="WP_007317032.1">
    <property type="nucleotide sequence ID" value="NZ_BAEH01000036.1"/>
</dbReference>
<dbReference type="EMBL" id="BAEH01000036">
    <property type="protein sequence ID" value="GAB17695.1"/>
    <property type="molecule type" value="Genomic_DNA"/>
</dbReference>
<feature type="transmembrane region" description="Helical" evidence="1">
    <location>
        <begin position="12"/>
        <end position="37"/>
    </location>
</feature>
<proteinExistence type="predicted"/>
<reference evidence="3 4" key="1">
    <citation type="submission" date="2011-12" db="EMBL/GenBank/DDBJ databases">
        <title>Whole genome shotgun sequence of Gordonia effusa NBRC 100432.</title>
        <authorList>
            <person name="Yoshida I."/>
            <person name="Takarada H."/>
            <person name="Hosoyama A."/>
            <person name="Tsuchikane K."/>
            <person name="Katsumata H."/>
            <person name="Yamazaki S."/>
            <person name="Fujita N."/>
        </authorList>
    </citation>
    <scope>NUCLEOTIDE SEQUENCE [LARGE SCALE GENOMIC DNA]</scope>
    <source>
        <strain evidence="3 4">NBRC 100432</strain>
    </source>
</reference>
<evidence type="ECO:0000313" key="3">
    <source>
        <dbReference type="EMBL" id="GAB17695.1"/>
    </source>
</evidence>
<dbReference type="eggNOG" id="ENOG5033B4F">
    <property type="taxonomic scope" value="Bacteria"/>
</dbReference>
<dbReference type="InterPro" id="IPR021202">
    <property type="entry name" value="Rv3654c-like"/>
</dbReference>
<accession>H0QXZ4</accession>
<keyword evidence="4" id="KW-1185">Reference proteome</keyword>
<sequence>MRRLIDDDGSATVLGAWAIAALTMIIVLMLYVGAAVIGRHRAQSAADLAALGGAISQLAGQDACEKVADIVHRQATNARLGRCETVGDDVVVTVIIGITLGHWGIREARASARAGPVE</sequence>
<dbReference type="STRING" id="1077974.GOEFS_036_01340"/>
<dbReference type="AlphaFoldDB" id="H0QXZ4"/>
<comment type="caution">
    <text evidence="3">The sequence shown here is derived from an EMBL/GenBank/DDBJ whole genome shotgun (WGS) entry which is preliminary data.</text>
</comment>
<evidence type="ECO:0000313" key="4">
    <source>
        <dbReference type="Proteomes" id="UP000035034"/>
    </source>
</evidence>
<keyword evidence="1" id="KW-1133">Transmembrane helix</keyword>
<evidence type="ECO:0000259" key="2">
    <source>
        <dbReference type="Pfam" id="PF13400"/>
    </source>
</evidence>
<organism evidence="3 4">
    <name type="scientific">Gordonia effusa NBRC 100432</name>
    <dbReference type="NCBI Taxonomy" id="1077974"/>
    <lineage>
        <taxon>Bacteria</taxon>
        <taxon>Bacillati</taxon>
        <taxon>Actinomycetota</taxon>
        <taxon>Actinomycetes</taxon>
        <taxon>Mycobacteriales</taxon>
        <taxon>Gordoniaceae</taxon>
        <taxon>Gordonia</taxon>
    </lineage>
</organism>
<dbReference type="OrthoDB" id="4641982at2"/>
<evidence type="ECO:0000256" key="1">
    <source>
        <dbReference type="SAM" id="Phobius"/>
    </source>
</evidence>
<dbReference type="Proteomes" id="UP000035034">
    <property type="component" value="Unassembled WGS sequence"/>
</dbReference>